<comment type="catalytic activity">
    <reaction evidence="1 7">
        <text>L-alanine = D-alanine</text>
        <dbReference type="Rhea" id="RHEA:20249"/>
        <dbReference type="ChEBI" id="CHEBI:57416"/>
        <dbReference type="ChEBI" id="CHEBI:57972"/>
        <dbReference type="EC" id="5.1.1.1"/>
    </reaction>
</comment>
<evidence type="ECO:0000256" key="5">
    <source>
        <dbReference type="ARBA" id="ARBA00022898"/>
    </source>
</evidence>
<dbReference type="HAMAP" id="MF_01201">
    <property type="entry name" value="Ala_racemase"/>
    <property type="match status" value="1"/>
</dbReference>
<dbReference type="PATRIC" id="fig|1280954.3.peg.816"/>
<comment type="function">
    <text evidence="7">Catalyzes the interconversion of L-alanine and D-alanine. May also act on other amino acids.</text>
</comment>
<gene>
    <name evidence="11" type="ORF">HPO_04019</name>
</gene>
<dbReference type="SUPFAM" id="SSF50621">
    <property type="entry name" value="Alanine racemase C-terminal domain-like"/>
    <property type="match status" value="1"/>
</dbReference>
<evidence type="ECO:0000313" key="11">
    <source>
        <dbReference type="EMBL" id="KDA00038.1"/>
    </source>
</evidence>
<evidence type="ECO:0000256" key="3">
    <source>
        <dbReference type="ARBA" id="ARBA00007880"/>
    </source>
</evidence>
<dbReference type="Gene3D" id="2.40.37.10">
    <property type="entry name" value="Lyase, Ornithine Decarboxylase, Chain A, domain 1"/>
    <property type="match status" value="1"/>
</dbReference>
<comment type="cofactor">
    <cofactor evidence="2 7 8">
        <name>pyridoxal 5'-phosphate</name>
        <dbReference type="ChEBI" id="CHEBI:597326"/>
    </cofactor>
</comment>
<feature type="domain" description="Alanine racemase C-terminal" evidence="10">
    <location>
        <begin position="230"/>
        <end position="356"/>
    </location>
</feature>
<evidence type="ECO:0000256" key="4">
    <source>
        <dbReference type="ARBA" id="ARBA00013089"/>
    </source>
</evidence>
<name>A0A062VP80_9PROT</name>
<dbReference type="EMBL" id="ARYM01000003">
    <property type="protein sequence ID" value="KDA00038.1"/>
    <property type="molecule type" value="Genomic_DNA"/>
</dbReference>
<dbReference type="PRINTS" id="PR00992">
    <property type="entry name" value="ALARACEMASE"/>
</dbReference>
<dbReference type="GO" id="GO:0030632">
    <property type="term" value="P:D-alanine biosynthetic process"/>
    <property type="evidence" value="ECO:0007669"/>
    <property type="project" value="UniProtKB-UniRule"/>
</dbReference>
<evidence type="ECO:0000256" key="9">
    <source>
        <dbReference type="PIRSR" id="PIRSR600821-52"/>
    </source>
</evidence>
<dbReference type="InterPro" id="IPR020622">
    <property type="entry name" value="Ala_racemase_pyridoxalP-BS"/>
</dbReference>
<dbReference type="GO" id="GO:0005829">
    <property type="term" value="C:cytosol"/>
    <property type="evidence" value="ECO:0007669"/>
    <property type="project" value="TreeGrafter"/>
</dbReference>
<comment type="similarity">
    <text evidence="3 7">Belongs to the alanine racemase family.</text>
</comment>
<evidence type="ECO:0000259" key="10">
    <source>
        <dbReference type="SMART" id="SM01005"/>
    </source>
</evidence>
<reference evidence="11 12" key="1">
    <citation type="journal article" date="2014" name="Antonie Van Leeuwenhoek">
        <title>Hyphomonas beringensis sp. nov. and Hyphomonas chukchiensis sp. nov., isolated from surface seawater of the Bering Sea and Chukchi Sea.</title>
        <authorList>
            <person name="Li C."/>
            <person name="Lai Q."/>
            <person name="Li G."/>
            <person name="Dong C."/>
            <person name="Wang J."/>
            <person name="Liao Y."/>
            <person name="Shao Z."/>
        </authorList>
    </citation>
    <scope>NUCLEOTIDE SEQUENCE [LARGE SCALE GENOMIC DNA]</scope>
    <source>
        <strain evidence="11 12">PS728</strain>
    </source>
</reference>
<dbReference type="InterPro" id="IPR000821">
    <property type="entry name" value="Ala_racemase"/>
</dbReference>
<comment type="pathway">
    <text evidence="7">Amino-acid biosynthesis; D-alanine biosynthesis; D-alanine from L-alanine: step 1/1.</text>
</comment>
<keyword evidence="5 7" id="KW-0663">Pyridoxal phosphate</keyword>
<dbReference type="SUPFAM" id="SSF51419">
    <property type="entry name" value="PLP-binding barrel"/>
    <property type="match status" value="1"/>
</dbReference>
<protein>
    <recommendedName>
        <fullName evidence="4 7">Alanine racemase</fullName>
        <ecNumber evidence="4 7">5.1.1.1</ecNumber>
    </recommendedName>
</protein>
<feature type="modified residue" description="N6-(pyridoxal phosphate)lysine" evidence="7 8">
    <location>
        <position position="29"/>
    </location>
</feature>
<evidence type="ECO:0000313" key="12">
    <source>
        <dbReference type="Proteomes" id="UP000027100"/>
    </source>
</evidence>
<dbReference type="PANTHER" id="PTHR30511:SF0">
    <property type="entry name" value="ALANINE RACEMASE, CATABOLIC-RELATED"/>
    <property type="match status" value="1"/>
</dbReference>
<dbReference type="PANTHER" id="PTHR30511">
    <property type="entry name" value="ALANINE RACEMASE"/>
    <property type="match status" value="1"/>
</dbReference>
<evidence type="ECO:0000256" key="8">
    <source>
        <dbReference type="PIRSR" id="PIRSR600821-50"/>
    </source>
</evidence>
<sequence length="368" mass="38932">MTIDVAAIAANYRRLCGMHPAARVGVVVKADAYGLGAAQIAPVLAAAGARDFFVAHLAEALAVKPFLPADVTIFVLNGLAPGGEAICAAEKNIIPVLNTPEQARDWYALTVDQSRVLPAALQVDTGMSRLGLDEEEFDEVLGWPAFTQKIPIRLLMSHMACADVPGARANTDQIARLERFCARLPSVPRSLANSAAAMFLPDAAGDVLRPGLVLYGVDPGTTGVPHMRPAVSLEARVIQVRDIPAGAGVGYGFDYIAKFPLRTATVSAGYADGWPRSLSSRGGVWFYGNRLPILGRVSMDSCVVDVTALLKGSIGPGDRVELIGPNQSVSDLAMLIGTTPHEILTGLGRRFSKVYANRPSMGGEEMQS</sequence>
<dbReference type="PROSITE" id="PS00395">
    <property type="entry name" value="ALANINE_RACEMASE"/>
    <property type="match status" value="1"/>
</dbReference>
<organism evidence="11 12">
    <name type="scientific">Hyphomonas polymorpha PS728</name>
    <dbReference type="NCBI Taxonomy" id="1280954"/>
    <lineage>
        <taxon>Bacteria</taxon>
        <taxon>Pseudomonadati</taxon>
        <taxon>Pseudomonadota</taxon>
        <taxon>Alphaproteobacteria</taxon>
        <taxon>Hyphomonadales</taxon>
        <taxon>Hyphomonadaceae</taxon>
        <taxon>Hyphomonas</taxon>
    </lineage>
</organism>
<dbReference type="GO" id="GO:0008784">
    <property type="term" value="F:alanine racemase activity"/>
    <property type="evidence" value="ECO:0007669"/>
    <property type="project" value="UniProtKB-UniRule"/>
</dbReference>
<dbReference type="InterPro" id="IPR009006">
    <property type="entry name" value="Ala_racemase/Decarboxylase_C"/>
</dbReference>
<dbReference type="InterPro" id="IPR001608">
    <property type="entry name" value="Ala_racemase_N"/>
</dbReference>
<dbReference type="GO" id="GO:0030170">
    <property type="term" value="F:pyridoxal phosphate binding"/>
    <property type="evidence" value="ECO:0007669"/>
    <property type="project" value="UniProtKB-UniRule"/>
</dbReference>
<evidence type="ECO:0000256" key="2">
    <source>
        <dbReference type="ARBA" id="ARBA00001933"/>
    </source>
</evidence>
<dbReference type="InterPro" id="IPR029066">
    <property type="entry name" value="PLP-binding_barrel"/>
</dbReference>
<dbReference type="NCBIfam" id="TIGR00492">
    <property type="entry name" value="alr"/>
    <property type="match status" value="1"/>
</dbReference>
<dbReference type="UniPathway" id="UPA00042">
    <property type="reaction ID" value="UER00497"/>
</dbReference>
<dbReference type="EC" id="5.1.1.1" evidence="4 7"/>
<evidence type="ECO:0000256" key="7">
    <source>
        <dbReference type="HAMAP-Rule" id="MF_01201"/>
    </source>
</evidence>
<feature type="binding site" evidence="7 9">
    <location>
        <position position="129"/>
    </location>
    <ligand>
        <name>substrate</name>
    </ligand>
</feature>
<feature type="active site" description="Proton acceptor; specific for D-alanine" evidence="7">
    <location>
        <position position="29"/>
    </location>
</feature>
<proteinExistence type="inferred from homology"/>
<feature type="binding site" evidence="7 9">
    <location>
        <position position="299"/>
    </location>
    <ligand>
        <name>substrate</name>
    </ligand>
</feature>
<keyword evidence="12" id="KW-1185">Reference proteome</keyword>
<dbReference type="AlphaFoldDB" id="A0A062VP80"/>
<evidence type="ECO:0000256" key="1">
    <source>
        <dbReference type="ARBA" id="ARBA00000316"/>
    </source>
</evidence>
<dbReference type="STRING" id="1280954.HPO_04019"/>
<dbReference type="Gene3D" id="3.20.20.10">
    <property type="entry name" value="Alanine racemase"/>
    <property type="match status" value="1"/>
</dbReference>
<dbReference type="SMART" id="SM01005">
    <property type="entry name" value="Ala_racemase_C"/>
    <property type="match status" value="1"/>
</dbReference>
<feature type="active site" description="Proton acceptor; specific for L-alanine" evidence="7">
    <location>
        <position position="251"/>
    </location>
</feature>
<dbReference type="Pfam" id="PF00842">
    <property type="entry name" value="Ala_racemase_C"/>
    <property type="match status" value="1"/>
</dbReference>
<comment type="caution">
    <text evidence="11">The sequence shown here is derived from an EMBL/GenBank/DDBJ whole genome shotgun (WGS) entry which is preliminary data.</text>
</comment>
<dbReference type="CDD" id="cd00430">
    <property type="entry name" value="PLPDE_III_AR"/>
    <property type="match status" value="1"/>
</dbReference>
<keyword evidence="6 7" id="KW-0413">Isomerase</keyword>
<dbReference type="Pfam" id="PF01168">
    <property type="entry name" value="Ala_racemase_N"/>
    <property type="match status" value="1"/>
</dbReference>
<evidence type="ECO:0000256" key="6">
    <source>
        <dbReference type="ARBA" id="ARBA00023235"/>
    </source>
</evidence>
<accession>A0A062VP80</accession>
<dbReference type="InterPro" id="IPR011079">
    <property type="entry name" value="Ala_racemase_C"/>
</dbReference>
<dbReference type="eggNOG" id="COG0787">
    <property type="taxonomic scope" value="Bacteria"/>
</dbReference>
<dbReference type="Proteomes" id="UP000027100">
    <property type="component" value="Unassembled WGS sequence"/>
</dbReference>